<evidence type="ECO:0000313" key="2">
    <source>
        <dbReference type="Proteomes" id="UP000199503"/>
    </source>
</evidence>
<dbReference type="RefSeq" id="WP_089909782.1">
    <property type="nucleotide sequence ID" value="NZ_FOFV01000001.1"/>
</dbReference>
<protein>
    <submittedName>
        <fullName evidence="1">Uncharacterized protein</fullName>
    </submittedName>
</protein>
<reference evidence="2" key="1">
    <citation type="submission" date="2016-10" db="EMBL/GenBank/DDBJ databases">
        <authorList>
            <person name="Varghese N."/>
            <person name="Submissions S."/>
        </authorList>
    </citation>
    <scope>NUCLEOTIDE SEQUENCE [LARGE SCALE GENOMIC DNA]</scope>
    <source>
        <strain evidence="2">DSM 44437</strain>
    </source>
</reference>
<dbReference type="OrthoDB" id="3692517at2"/>
<dbReference type="AlphaFoldDB" id="A0A1H9CI04"/>
<dbReference type="EMBL" id="FOFV01000001">
    <property type="protein sequence ID" value="SEQ00789.1"/>
    <property type="molecule type" value="Genomic_DNA"/>
</dbReference>
<keyword evidence="2" id="KW-1185">Reference proteome</keyword>
<gene>
    <name evidence="1" type="ORF">SAMN04488000_101947</name>
</gene>
<accession>A0A1H9CI04</accession>
<dbReference type="Proteomes" id="UP000199503">
    <property type="component" value="Unassembled WGS sequence"/>
</dbReference>
<name>A0A1H9CI04_9PSEU</name>
<proteinExistence type="predicted"/>
<sequence length="152" mass="16625">MKVEEFRDVVASWHADEITDGDVVQAAGELVVAGVDGPAVSTLAGASLQHAQEEMPPLLGDALGELGLEHHEHGTEGGRTEALRLMARRTLAEEMSPRELARWVRRKLGSSLPEAEKLAYMDGAYRTLDYRPGLSEADVDFQVMAEVRRLTS</sequence>
<organism evidence="1 2">
    <name type="scientific">Lentzea albida</name>
    <dbReference type="NCBI Taxonomy" id="65499"/>
    <lineage>
        <taxon>Bacteria</taxon>
        <taxon>Bacillati</taxon>
        <taxon>Actinomycetota</taxon>
        <taxon>Actinomycetes</taxon>
        <taxon>Pseudonocardiales</taxon>
        <taxon>Pseudonocardiaceae</taxon>
        <taxon>Lentzea</taxon>
    </lineage>
</organism>
<dbReference type="STRING" id="65499.SAMN04488000_101947"/>
<evidence type="ECO:0000313" key="1">
    <source>
        <dbReference type="EMBL" id="SEQ00789.1"/>
    </source>
</evidence>